<gene>
    <name evidence="9" type="primary">LOC103335291</name>
</gene>
<protein>
    <submittedName>
        <fullName evidence="9">Probable WRKY transcription factor 30 isoform X1</fullName>
    </submittedName>
</protein>
<keyword evidence="3" id="KW-0238">DNA-binding</keyword>
<feature type="compositionally biased region" description="Polar residues" evidence="6">
    <location>
        <begin position="203"/>
        <end position="215"/>
    </location>
</feature>
<dbReference type="InterPro" id="IPR036576">
    <property type="entry name" value="WRKY_dom_sf"/>
</dbReference>
<dbReference type="Gene3D" id="2.20.25.80">
    <property type="entry name" value="WRKY domain"/>
    <property type="match status" value="1"/>
</dbReference>
<comment type="subcellular location">
    <subcellularLocation>
        <location evidence="1">Nucleus</location>
    </subcellularLocation>
</comment>
<reference evidence="8" key="1">
    <citation type="journal article" date="2012" name="Nat. Commun.">
        <title>The genome of Prunus mume.</title>
        <authorList>
            <person name="Zhang Q."/>
            <person name="Chen W."/>
            <person name="Sun L."/>
            <person name="Zhao F."/>
            <person name="Huang B."/>
            <person name="Yang W."/>
            <person name="Tao Y."/>
            <person name="Wang J."/>
            <person name="Yuan Z."/>
            <person name="Fan G."/>
            <person name="Xing Z."/>
            <person name="Han C."/>
            <person name="Pan H."/>
            <person name="Zhong X."/>
            <person name="Shi W."/>
            <person name="Liang X."/>
            <person name="Du D."/>
            <person name="Sun F."/>
            <person name="Xu Z."/>
            <person name="Hao R."/>
            <person name="Lv T."/>
            <person name="Lv Y."/>
            <person name="Zheng Z."/>
            <person name="Sun M."/>
            <person name="Luo L."/>
            <person name="Cai M."/>
            <person name="Gao Y."/>
            <person name="Wang J."/>
            <person name="Yin Y."/>
            <person name="Xu X."/>
            <person name="Cheng T."/>
            <person name="Wang J."/>
        </authorList>
    </citation>
    <scope>NUCLEOTIDE SEQUENCE [LARGE SCALE GENOMIC DNA]</scope>
</reference>
<evidence type="ECO:0000256" key="4">
    <source>
        <dbReference type="ARBA" id="ARBA00023163"/>
    </source>
</evidence>
<evidence type="ECO:0000313" key="8">
    <source>
        <dbReference type="Proteomes" id="UP000694861"/>
    </source>
</evidence>
<dbReference type="Pfam" id="PF03106">
    <property type="entry name" value="WRKY"/>
    <property type="match status" value="1"/>
</dbReference>
<keyword evidence="5" id="KW-0539">Nucleus</keyword>
<dbReference type="PROSITE" id="PS50811">
    <property type="entry name" value="WRKY"/>
    <property type="match status" value="1"/>
</dbReference>
<organism evidence="8 9">
    <name type="scientific">Prunus mume</name>
    <name type="common">Japanese apricot</name>
    <name type="synonym">Armeniaca mume</name>
    <dbReference type="NCBI Taxonomy" id="102107"/>
    <lineage>
        <taxon>Eukaryota</taxon>
        <taxon>Viridiplantae</taxon>
        <taxon>Streptophyta</taxon>
        <taxon>Embryophyta</taxon>
        <taxon>Tracheophyta</taxon>
        <taxon>Spermatophyta</taxon>
        <taxon>Magnoliopsida</taxon>
        <taxon>eudicotyledons</taxon>
        <taxon>Gunneridae</taxon>
        <taxon>Pentapetalae</taxon>
        <taxon>rosids</taxon>
        <taxon>fabids</taxon>
        <taxon>Rosales</taxon>
        <taxon>Rosaceae</taxon>
        <taxon>Amygdaloideae</taxon>
        <taxon>Amygdaleae</taxon>
        <taxon>Prunus</taxon>
    </lineage>
</organism>
<evidence type="ECO:0000256" key="5">
    <source>
        <dbReference type="ARBA" id="ARBA00023242"/>
    </source>
</evidence>
<accession>A0ABM0PA26</accession>
<reference evidence="9" key="2">
    <citation type="submission" date="2025-08" db="UniProtKB">
        <authorList>
            <consortium name="RefSeq"/>
        </authorList>
    </citation>
    <scope>IDENTIFICATION</scope>
</reference>
<evidence type="ECO:0000256" key="2">
    <source>
        <dbReference type="ARBA" id="ARBA00023015"/>
    </source>
</evidence>
<evidence type="ECO:0000256" key="6">
    <source>
        <dbReference type="SAM" id="MobiDB-lite"/>
    </source>
</evidence>
<dbReference type="PANTHER" id="PTHR48473">
    <property type="entry name" value="TIR DOMAIN-CONTAINING PROTEIN"/>
    <property type="match status" value="1"/>
</dbReference>
<evidence type="ECO:0000256" key="1">
    <source>
        <dbReference type="ARBA" id="ARBA00004123"/>
    </source>
</evidence>
<dbReference type="SMART" id="SM00774">
    <property type="entry name" value="WRKY"/>
    <property type="match status" value="1"/>
</dbReference>
<feature type="compositionally biased region" description="Basic and acidic residues" evidence="6">
    <location>
        <begin position="192"/>
        <end position="202"/>
    </location>
</feature>
<dbReference type="SUPFAM" id="SSF118290">
    <property type="entry name" value="WRKY DNA-binding domain"/>
    <property type="match status" value="1"/>
</dbReference>
<keyword evidence="4" id="KW-0804">Transcription</keyword>
<dbReference type="Proteomes" id="UP000694861">
    <property type="component" value="Linkage group LG6"/>
</dbReference>
<dbReference type="RefSeq" id="XP_008236523.1">
    <property type="nucleotide sequence ID" value="XM_008238301.2"/>
</dbReference>
<evidence type="ECO:0000256" key="3">
    <source>
        <dbReference type="ARBA" id="ARBA00023125"/>
    </source>
</evidence>
<dbReference type="InterPro" id="IPR003657">
    <property type="entry name" value="WRKY_dom"/>
</dbReference>
<feature type="domain" description="WRKY" evidence="7">
    <location>
        <begin position="82"/>
        <end position="146"/>
    </location>
</feature>
<proteinExistence type="predicted"/>
<evidence type="ECO:0000313" key="9">
    <source>
        <dbReference type="RefSeq" id="XP_008236523.1"/>
    </source>
</evidence>
<evidence type="ECO:0000259" key="7">
    <source>
        <dbReference type="PROSITE" id="PS50811"/>
    </source>
</evidence>
<feature type="region of interest" description="Disordered" evidence="6">
    <location>
        <begin position="192"/>
        <end position="215"/>
    </location>
</feature>
<keyword evidence="8" id="KW-1185">Reference proteome</keyword>
<dbReference type="PANTHER" id="PTHR48473:SF1">
    <property type="entry name" value="TIR DOMAIN-CONTAINING PROTEIN"/>
    <property type="match status" value="1"/>
</dbReference>
<name>A0ABM0PA26_PRUMU</name>
<keyword evidence="2" id="KW-0805">Transcription regulation</keyword>
<dbReference type="GeneID" id="103335291"/>
<sequence length="363" mass="40973">MESHEHLNNNFGAVNSSGTIMENWKRLCAMLQNSNEPPVVVGDLQRIMQEESIESKQGAPRLKKNFCQVYSSTKMTGAAESKLVPISEDGYSWRKYGQKGEKGNEGSTSYYMCTYPYCKRKKKVGRSLDGQITQVAYKGTHNHEERKDMNQSLSRSVWELRGGAPLLSITPDVLPSIGSSVDNVDHEEPILHEQKHDHDQPSHENTNYGKPRQATKTTSGTEWFFLLTSLGLEILSAAFDQASSPSKPHYALFGMLLAFGALLTCICELLHKGIKEGVVLRRWGMLWWFYYPPPRYTVFGTLPDIYGLAGGISQCVCSTIQYIYFCRRVNNPIKISLWPTIFLICLAASRLNGNRNETLVHYD</sequence>